<evidence type="ECO:0000256" key="1">
    <source>
        <dbReference type="SAM" id="Coils"/>
    </source>
</evidence>
<proteinExistence type="predicted"/>
<dbReference type="PANTHER" id="PTHR39639:SF1">
    <property type="entry name" value="DUF262 DOMAIN-CONTAINING PROTEIN"/>
    <property type="match status" value="1"/>
</dbReference>
<keyword evidence="1" id="KW-0175">Coiled coil</keyword>
<reference evidence="3 4" key="1">
    <citation type="submission" date="2016-12" db="EMBL/GenBank/DDBJ databases">
        <title>Diversity of luminous bacteria.</title>
        <authorList>
            <person name="Yoshizawa S."/>
            <person name="Kogure K."/>
        </authorList>
    </citation>
    <scope>NUCLEOTIDE SEQUENCE [LARGE SCALE GENOMIC DNA]</scope>
    <source>
        <strain evidence="3 4">ATCC 33715</strain>
    </source>
</reference>
<dbReference type="AlphaFoldDB" id="A0A2S7X1R5"/>
<comment type="caution">
    <text evidence="3">The sequence shown here is derived from an EMBL/GenBank/DDBJ whole genome shotgun (WGS) entry which is preliminary data.</text>
</comment>
<protein>
    <recommendedName>
        <fullName evidence="2">GmrSD restriction endonucleases N-terminal domain-containing protein</fullName>
    </recommendedName>
</protein>
<dbReference type="EMBL" id="MSCO01000002">
    <property type="protein sequence ID" value="PQJ84112.1"/>
    <property type="molecule type" value="Genomic_DNA"/>
</dbReference>
<dbReference type="Proteomes" id="UP000239263">
    <property type="component" value="Unassembled WGS sequence"/>
</dbReference>
<evidence type="ECO:0000313" key="4">
    <source>
        <dbReference type="Proteomes" id="UP000239263"/>
    </source>
</evidence>
<evidence type="ECO:0000313" key="3">
    <source>
        <dbReference type="EMBL" id="PQJ84112.1"/>
    </source>
</evidence>
<dbReference type="PANTHER" id="PTHR39639">
    <property type="entry name" value="CHROMOSOME 16, WHOLE GENOME SHOTGUN SEQUENCE"/>
    <property type="match status" value="1"/>
</dbReference>
<dbReference type="InterPro" id="IPR004919">
    <property type="entry name" value="GmrSD_N"/>
</dbReference>
<gene>
    <name evidence="3" type="ORF">BTO22_11175</name>
</gene>
<dbReference type="Pfam" id="PF03235">
    <property type="entry name" value="GmrSD_N"/>
    <property type="match status" value="1"/>
</dbReference>
<sequence>MNNDSLVDLDELEQQLRETQTSIAYDTKEYVVEVMVTRFEKGFFYIPEYQRKFVWEIDRQSKFIESVIMGLPIPFLFGVQDTEGKTEILDGAQRMNTLREFALNRLVLKNLQRLDLLNGLSFSDLPASQQIKFNDRSMRMVILPETVSKQSRLDMFERINTGSEDLKKAEIRKGSFSGPFYDFVCALAEDEQFNKLCPVSHKAAKRGEREELILRFFAYSKNYLDFKHSVFNFLDDYLRDANKEVFDKKQLKNDFRAMLNYVENNLPNGFRKSAKSNTTPRVRFESIAIGINLALKSQPTLTNKGDGFIHTNEFNTHVTSHASNSGPRLRGRIEYVRDWLLGA</sequence>
<feature type="coiled-coil region" evidence="1">
    <location>
        <begin position="2"/>
        <end position="29"/>
    </location>
</feature>
<dbReference type="OrthoDB" id="7802453at2"/>
<accession>A0A2S7X1R5</accession>
<name>A0A2S7X1R5_9GAMM</name>
<feature type="domain" description="GmrSD restriction endonucleases N-terminal" evidence="2">
    <location>
        <begin position="38"/>
        <end position="176"/>
    </location>
</feature>
<dbReference type="RefSeq" id="WP_105055611.1">
    <property type="nucleotide sequence ID" value="NZ_CAWNRT010000002.1"/>
</dbReference>
<organism evidence="3 4">
    <name type="scientific">Aliivibrio sifiae</name>
    <dbReference type="NCBI Taxonomy" id="566293"/>
    <lineage>
        <taxon>Bacteria</taxon>
        <taxon>Pseudomonadati</taxon>
        <taxon>Pseudomonadota</taxon>
        <taxon>Gammaproteobacteria</taxon>
        <taxon>Vibrionales</taxon>
        <taxon>Vibrionaceae</taxon>
        <taxon>Aliivibrio</taxon>
    </lineage>
</organism>
<evidence type="ECO:0000259" key="2">
    <source>
        <dbReference type="Pfam" id="PF03235"/>
    </source>
</evidence>